<organism evidence="2 3">
    <name type="scientific">Liparis tanakae</name>
    <name type="common">Tanaka's snailfish</name>
    <dbReference type="NCBI Taxonomy" id="230148"/>
    <lineage>
        <taxon>Eukaryota</taxon>
        <taxon>Metazoa</taxon>
        <taxon>Chordata</taxon>
        <taxon>Craniata</taxon>
        <taxon>Vertebrata</taxon>
        <taxon>Euteleostomi</taxon>
        <taxon>Actinopterygii</taxon>
        <taxon>Neopterygii</taxon>
        <taxon>Teleostei</taxon>
        <taxon>Neoteleostei</taxon>
        <taxon>Acanthomorphata</taxon>
        <taxon>Eupercaria</taxon>
        <taxon>Perciformes</taxon>
        <taxon>Cottioidei</taxon>
        <taxon>Cottales</taxon>
        <taxon>Liparidae</taxon>
        <taxon>Liparis</taxon>
    </lineage>
</organism>
<keyword evidence="3" id="KW-1185">Reference proteome</keyword>
<proteinExistence type="predicted"/>
<name>A0A4Z2GZ84_9TELE</name>
<feature type="compositionally biased region" description="Basic and acidic residues" evidence="1">
    <location>
        <begin position="78"/>
        <end position="88"/>
    </location>
</feature>
<evidence type="ECO:0000313" key="3">
    <source>
        <dbReference type="Proteomes" id="UP000314294"/>
    </source>
</evidence>
<sequence length="88" mass="9754">MAGDNTHGPCKRFRVVPECTTAGDKAHEDHVTGSEWSLNAPRQETKHMKTISSTVRFIFPFKTSISPRSDNVDGGSKTQKDRRPAVRG</sequence>
<accession>A0A4Z2GZ84</accession>
<dbReference type="AlphaFoldDB" id="A0A4Z2GZ84"/>
<feature type="region of interest" description="Disordered" evidence="1">
    <location>
        <begin position="24"/>
        <end position="49"/>
    </location>
</feature>
<gene>
    <name evidence="2" type="ORF">EYF80_030985</name>
</gene>
<reference evidence="2 3" key="1">
    <citation type="submission" date="2019-03" db="EMBL/GenBank/DDBJ databases">
        <title>First draft genome of Liparis tanakae, snailfish: a comprehensive survey of snailfish specific genes.</title>
        <authorList>
            <person name="Kim W."/>
            <person name="Song I."/>
            <person name="Jeong J.-H."/>
            <person name="Kim D."/>
            <person name="Kim S."/>
            <person name="Ryu S."/>
            <person name="Song J.Y."/>
            <person name="Lee S.K."/>
        </authorList>
    </citation>
    <scope>NUCLEOTIDE SEQUENCE [LARGE SCALE GENOMIC DNA]</scope>
    <source>
        <tissue evidence="2">Muscle</tissue>
    </source>
</reference>
<comment type="caution">
    <text evidence="2">The sequence shown here is derived from an EMBL/GenBank/DDBJ whole genome shotgun (WGS) entry which is preliminary data.</text>
</comment>
<feature type="region of interest" description="Disordered" evidence="1">
    <location>
        <begin position="64"/>
        <end position="88"/>
    </location>
</feature>
<protein>
    <submittedName>
        <fullName evidence="2">Uncharacterized protein</fullName>
    </submittedName>
</protein>
<dbReference type="Proteomes" id="UP000314294">
    <property type="component" value="Unassembled WGS sequence"/>
</dbReference>
<evidence type="ECO:0000256" key="1">
    <source>
        <dbReference type="SAM" id="MobiDB-lite"/>
    </source>
</evidence>
<dbReference type="EMBL" id="SRLO01000370">
    <property type="protein sequence ID" value="TNN58836.1"/>
    <property type="molecule type" value="Genomic_DNA"/>
</dbReference>
<evidence type="ECO:0000313" key="2">
    <source>
        <dbReference type="EMBL" id="TNN58836.1"/>
    </source>
</evidence>